<dbReference type="FunFam" id="2.60.40.60:FF:000026">
    <property type="entry name" value="FAT atypical cadherin 1"/>
    <property type="match status" value="1"/>
</dbReference>
<keyword evidence="11 14" id="KW-1015">Disulfide bond</keyword>
<feature type="domain" description="Cadherin" evidence="19">
    <location>
        <begin position="2564"/>
        <end position="2669"/>
    </location>
</feature>
<evidence type="ECO:0000256" key="6">
    <source>
        <dbReference type="ARBA" id="ARBA00022737"/>
    </source>
</evidence>
<dbReference type="SMART" id="SM00282">
    <property type="entry name" value="LamG"/>
    <property type="match status" value="1"/>
</dbReference>
<dbReference type="FunFam" id="2.10.25.10:FF:000172">
    <property type="entry name" value="FAT atypical cadherin 3"/>
    <property type="match status" value="1"/>
</dbReference>
<dbReference type="SUPFAM" id="SSF49313">
    <property type="entry name" value="Cadherin-like"/>
    <property type="match status" value="28"/>
</dbReference>
<dbReference type="FunFam" id="2.60.40.60:FF:000059">
    <property type="entry name" value="FAT atypical cadherin 3"/>
    <property type="match status" value="1"/>
</dbReference>
<evidence type="ECO:0000256" key="7">
    <source>
        <dbReference type="ARBA" id="ARBA00022837"/>
    </source>
</evidence>
<feature type="domain" description="Cadherin" evidence="19">
    <location>
        <begin position="14"/>
        <end position="128"/>
    </location>
</feature>
<dbReference type="InterPro" id="IPR002126">
    <property type="entry name" value="Cadherin-like_dom"/>
</dbReference>
<protein>
    <recommendedName>
        <fullName evidence="22">FAT atypical cadherin 3b</fullName>
    </recommendedName>
</protein>
<feature type="domain" description="Cadherin" evidence="19">
    <location>
        <begin position="2127"/>
        <end position="2232"/>
    </location>
</feature>
<dbReference type="GO" id="GO:0045296">
    <property type="term" value="F:cadherin binding"/>
    <property type="evidence" value="ECO:0007669"/>
    <property type="project" value="TreeGrafter"/>
</dbReference>
<dbReference type="CDD" id="cd00054">
    <property type="entry name" value="EGF_CA"/>
    <property type="match status" value="3"/>
</dbReference>
<dbReference type="GO" id="GO:0007156">
    <property type="term" value="P:homophilic cell adhesion via plasma membrane adhesion molecules"/>
    <property type="evidence" value="ECO:0007669"/>
    <property type="project" value="InterPro"/>
</dbReference>
<dbReference type="PROSITE" id="PS00232">
    <property type="entry name" value="CADHERIN_1"/>
    <property type="match status" value="12"/>
</dbReference>
<feature type="domain" description="Cadherin" evidence="19">
    <location>
        <begin position="1915"/>
        <end position="2018"/>
    </location>
</feature>
<feature type="domain" description="Cadherin" evidence="19">
    <location>
        <begin position="1503"/>
        <end position="1604"/>
    </location>
</feature>
<evidence type="ECO:0000256" key="16">
    <source>
        <dbReference type="SAM" id="Phobius"/>
    </source>
</evidence>
<feature type="disulfide bond" evidence="14">
    <location>
        <begin position="3485"/>
        <end position="3494"/>
    </location>
</feature>
<dbReference type="SUPFAM" id="SSF57196">
    <property type="entry name" value="EGF/Laminin"/>
    <property type="match status" value="3"/>
</dbReference>
<keyword evidence="7 13" id="KW-0106">Calcium</keyword>
<dbReference type="EMBL" id="JAURVH010001525">
    <property type="protein sequence ID" value="KAK5917913.1"/>
    <property type="molecule type" value="Genomic_DNA"/>
</dbReference>
<dbReference type="FunFam" id="2.60.40.60:FF:000064">
    <property type="entry name" value="FAT atypical cadherin 1"/>
    <property type="match status" value="1"/>
</dbReference>
<dbReference type="InterPro" id="IPR013320">
    <property type="entry name" value="ConA-like_dom_sf"/>
</dbReference>
<dbReference type="FunFam" id="2.60.40.60:FF:000041">
    <property type="entry name" value="FAT atypical cadherin 1"/>
    <property type="match status" value="1"/>
</dbReference>
<dbReference type="PANTHER" id="PTHR24027">
    <property type="entry name" value="CADHERIN-23"/>
    <property type="match status" value="1"/>
</dbReference>
<dbReference type="GO" id="GO:0001764">
    <property type="term" value="P:neuron migration"/>
    <property type="evidence" value="ECO:0007669"/>
    <property type="project" value="UniProtKB-ARBA"/>
</dbReference>
<dbReference type="PROSITE" id="PS00022">
    <property type="entry name" value="EGF_1"/>
    <property type="match status" value="3"/>
</dbReference>
<feature type="domain" description="EGF-like" evidence="18">
    <location>
        <begin position="3458"/>
        <end position="3495"/>
    </location>
</feature>
<dbReference type="GO" id="GO:0008013">
    <property type="term" value="F:beta-catenin binding"/>
    <property type="evidence" value="ECO:0007669"/>
    <property type="project" value="TreeGrafter"/>
</dbReference>
<dbReference type="GO" id="GO:0043005">
    <property type="term" value="C:neuron projection"/>
    <property type="evidence" value="ECO:0007669"/>
    <property type="project" value="UniProtKB-ARBA"/>
</dbReference>
<feature type="domain" description="Cadherin" evidence="19">
    <location>
        <begin position="2357"/>
        <end position="2461"/>
    </location>
</feature>
<dbReference type="FunFam" id="2.60.40.60:FF:000015">
    <property type="entry name" value="FAT atypical cadherin 1"/>
    <property type="match status" value="1"/>
</dbReference>
<dbReference type="FunFam" id="2.60.40.60:FF:000065">
    <property type="entry name" value="FAT atypical cadherin 1"/>
    <property type="match status" value="1"/>
</dbReference>
<name>A0AAN8DBT8_CHAGU</name>
<evidence type="ECO:0008006" key="22">
    <source>
        <dbReference type="Google" id="ProtNLM"/>
    </source>
</evidence>
<dbReference type="InterPro" id="IPR018097">
    <property type="entry name" value="EGF_Ca-bd_CS"/>
</dbReference>
<dbReference type="InterPro" id="IPR001791">
    <property type="entry name" value="Laminin_G"/>
</dbReference>
<dbReference type="InterPro" id="IPR000742">
    <property type="entry name" value="EGF"/>
</dbReference>
<evidence type="ECO:0000256" key="4">
    <source>
        <dbReference type="ARBA" id="ARBA00022692"/>
    </source>
</evidence>
<feature type="domain" description="Cadherin" evidence="19">
    <location>
        <begin position="2880"/>
        <end position="2984"/>
    </location>
</feature>
<feature type="domain" description="Cadherin" evidence="19">
    <location>
        <begin position="1292"/>
        <end position="1405"/>
    </location>
</feature>
<dbReference type="Gene3D" id="2.10.25.10">
    <property type="entry name" value="Laminin"/>
    <property type="match status" value="3"/>
</dbReference>
<dbReference type="PROSITE" id="PS01186">
    <property type="entry name" value="EGF_2"/>
    <property type="match status" value="2"/>
</dbReference>
<dbReference type="FunFam" id="2.60.40.60:FF:000053">
    <property type="entry name" value="FAT atypical cadherin 3"/>
    <property type="match status" value="1"/>
</dbReference>
<dbReference type="FunFam" id="2.60.40.60:FF:000058">
    <property type="entry name" value="FAT atypical cadherin 3"/>
    <property type="match status" value="1"/>
</dbReference>
<dbReference type="GO" id="GO:0016342">
    <property type="term" value="C:catenin complex"/>
    <property type="evidence" value="ECO:0007669"/>
    <property type="project" value="TreeGrafter"/>
</dbReference>
<keyword evidence="9 16" id="KW-1133">Transmembrane helix</keyword>
<dbReference type="FunFam" id="2.60.40.60:FF:000037">
    <property type="entry name" value="FAT atypical cadherin 1"/>
    <property type="match status" value="1"/>
</dbReference>
<dbReference type="SMART" id="SM00179">
    <property type="entry name" value="EGF_CA"/>
    <property type="match status" value="3"/>
</dbReference>
<dbReference type="Gene3D" id="2.60.120.200">
    <property type="match status" value="1"/>
</dbReference>
<dbReference type="FunFam" id="2.60.40.60:FF:000080">
    <property type="entry name" value="FAT atypical cadherin 1"/>
    <property type="match status" value="1"/>
</dbReference>
<feature type="domain" description="EGF-like" evidence="18">
    <location>
        <begin position="3497"/>
        <end position="3533"/>
    </location>
</feature>
<dbReference type="FunFam" id="2.60.40.60:FF:000165">
    <property type="entry name" value="FAT atypical cadherin 3"/>
    <property type="match status" value="1"/>
</dbReference>
<dbReference type="InterPro" id="IPR000152">
    <property type="entry name" value="EGF-type_Asp/Asn_hydroxyl_site"/>
</dbReference>
<dbReference type="PROSITE" id="PS50025">
    <property type="entry name" value="LAM_G_DOMAIN"/>
    <property type="match status" value="1"/>
</dbReference>
<evidence type="ECO:0000256" key="10">
    <source>
        <dbReference type="ARBA" id="ARBA00023136"/>
    </source>
</evidence>
<feature type="domain" description="Cadherin" evidence="19">
    <location>
        <begin position="2462"/>
        <end position="2563"/>
    </location>
</feature>
<feature type="domain" description="Cadherin" evidence="19">
    <location>
        <begin position="869"/>
        <end position="974"/>
    </location>
</feature>
<evidence type="ECO:0000256" key="11">
    <source>
        <dbReference type="ARBA" id="ARBA00023157"/>
    </source>
</evidence>
<feature type="domain" description="Cadherin" evidence="19">
    <location>
        <begin position="1706"/>
        <end position="1812"/>
    </location>
</feature>
<keyword evidence="6" id="KW-0677">Repeat</keyword>
<feature type="domain" description="Cadherin" evidence="19">
    <location>
        <begin position="322"/>
        <end position="427"/>
    </location>
</feature>
<feature type="transmembrane region" description="Helical" evidence="16">
    <location>
        <begin position="3595"/>
        <end position="3615"/>
    </location>
</feature>
<feature type="domain" description="Cadherin" evidence="19">
    <location>
        <begin position="533"/>
        <end position="639"/>
    </location>
</feature>
<keyword evidence="2" id="KW-0217">Developmental protein</keyword>
<evidence type="ECO:0000256" key="2">
    <source>
        <dbReference type="ARBA" id="ARBA00022473"/>
    </source>
</evidence>
<dbReference type="PANTHER" id="PTHR24027:SF438">
    <property type="entry name" value="CADHERIN 23"/>
    <property type="match status" value="1"/>
</dbReference>
<dbReference type="InterPro" id="IPR015919">
    <property type="entry name" value="Cadherin-like_sf"/>
</dbReference>
<dbReference type="Pfam" id="PF00028">
    <property type="entry name" value="Cadherin"/>
    <property type="match status" value="24"/>
</dbReference>
<dbReference type="SMART" id="SM00181">
    <property type="entry name" value="EGF"/>
    <property type="match status" value="3"/>
</dbReference>
<dbReference type="FunFam" id="2.60.40.60:FF:000032">
    <property type="entry name" value="FAT atypical cadherin 1"/>
    <property type="match status" value="1"/>
</dbReference>
<dbReference type="FunFam" id="2.60.40.60:FF:000024">
    <property type="entry name" value="FAT atypical cadherin 3"/>
    <property type="match status" value="1"/>
</dbReference>
<evidence type="ECO:0000256" key="3">
    <source>
        <dbReference type="ARBA" id="ARBA00022536"/>
    </source>
</evidence>
<comment type="caution">
    <text evidence="20">The sequence shown here is derived from an EMBL/GenBank/DDBJ whole genome shotgun (WGS) entry which is preliminary data.</text>
</comment>
<dbReference type="FunFam" id="2.60.40.60:FF:000067">
    <property type="entry name" value="FAT atypical cadherin 1"/>
    <property type="match status" value="1"/>
</dbReference>
<dbReference type="InterPro" id="IPR020894">
    <property type="entry name" value="Cadherin_CS"/>
</dbReference>
<keyword evidence="10 16" id="KW-0472">Membrane</keyword>
<evidence type="ECO:0000256" key="12">
    <source>
        <dbReference type="ARBA" id="ARBA00023180"/>
    </source>
</evidence>
<feature type="disulfide bond" evidence="14">
    <location>
        <begin position="3561"/>
        <end position="3570"/>
    </location>
</feature>
<dbReference type="SUPFAM" id="SSF49899">
    <property type="entry name" value="Concanavalin A-like lectins/glucanases"/>
    <property type="match status" value="1"/>
</dbReference>
<feature type="domain" description="Cadherin" evidence="19">
    <location>
        <begin position="2019"/>
        <end position="2126"/>
    </location>
</feature>
<dbReference type="FunFam" id="2.60.40.60:FF:000013">
    <property type="entry name" value="Cadherin EGF LAG seven-pass G-type receptor"/>
    <property type="match status" value="3"/>
</dbReference>
<proteinExistence type="predicted"/>
<feature type="compositionally biased region" description="Basic and acidic residues" evidence="15">
    <location>
        <begin position="3998"/>
        <end position="4010"/>
    </location>
</feature>
<feature type="domain" description="Cadherin" evidence="19">
    <location>
        <begin position="1401"/>
        <end position="1502"/>
    </location>
</feature>
<feature type="domain" description="Cadherin" evidence="19">
    <location>
        <begin position="975"/>
        <end position="1079"/>
    </location>
</feature>
<dbReference type="FunFam" id="2.60.40.60:FF:000084">
    <property type="entry name" value="FAT atypical cadherin 3"/>
    <property type="match status" value="1"/>
</dbReference>
<dbReference type="PROSITE" id="PS50268">
    <property type="entry name" value="CADHERIN_2"/>
    <property type="match status" value="27"/>
</dbReference>
<gene>
    <name evidence="20" type="ORF">CgunFtcFv8_002723</name>
</gene>
<feature type="region of interest" description="Disordered" evidence="15">
    <location>
        <begin position="4089"/>
        <end position="4110"/>
    </location>
</feature>
<evidence type="ECO:0000256" key="14">
    <source>
        <dbReference type="PROSITE-ProRule" id="PRU00076"/>
    </source>
</evidence>
<feature type="domain" description="Cadherin" evidence="19">
    <location>
        <begin position="1178"/>
        <end position="1291"/>
    </location>
</feature>
<dbReference type="FunFam" id="2.60.40.60:FF:000052">
    <property type="entry name" value="FAT atypical cadherin 1"/>
    <property type="match status" value="1"/>
</dbReference>
<comment type="subcellular location">
    <subcellularLocation>
        <location evidence="1">Membrane</location>
        <topology evidence="1">Single-pass type I membrane protein</topology>
    </subcellularLocation>
</comment>
<dbReference type="PROSITE" id="PS00010">
    <property type="entry name" value="ASX_HYDROXYL"/>
    <property type="match status" value="1"/>
</dbReference>
<evidence type="ECO:0000256" key="5">
    <source>
        <dbReference type="ARBA" id="ARBA00022729"/>
    </source>
</evidence>
<comment type="caution">
    <text evidence="14">Lacks conserved residue(s) required for the propagation of feature annotation.</text>
</comment>
<dbReference type="InterPro" id="IPR039808">
    <property type="entry name" value="Cadherin"/>
</dbReference>
<feature type="region of interest" description="Disordered" evidence="15">
    <location>
        <begin position="4051"/>
        <end position="4074"/>
    </location>
</feature>
<dbReference type="PRINTS" id="PR00205">
    <property type="entry name" value="CADHERIN"/>
</dbReference>
<dbReference type="FunFam" id="2.60.40.60:FF:000033">
    <property type="entry name" value="FAT atypical cadherin 1"/>
    <property type="match status" value="1"/>
</dbReference>
<feature type="domain" description="Cadherin" evidence="19">
    <location>
        <begin position="1813"/>
        <end position="1914"/>
    </location>
</feature>
<dbReference type="PROSITE" id="PS01187">
    <property type="entry name" value="EGF_CA"/>
    <property type="match status" value="1"/>
</dbReference>
<feature type="domain" description="Laminin G" evidence="17">
    <location>
        <begin position="3281"/>
        <end position="3455"/>
    </location>
</feature>
<dbReference type="FunFam" id="2.60.40.60:FF:000051">
    <property type="entry name" value="FAT atypical cadherin 1"/>
    <property type="match status" value="1"/>
</dbReference>
<dbReference type="Proteomes" id="UP001331515">
    <property type="component" value="Unassembled WGS sequence"/>
</dbReference>
<evidence type="ECO:0000313" key="21">
    <source>
        <dbReference type="Proteomes" id="UP001331515"/>
    </source>
</evidence>
<dbReference type="InterPro" id="IPR001881">
    <property type="entry name" value="EGF-like_Ca-bd_dom"/>
</dbReference>
<dbReference type="GO" id="GO:0016358">
    <property type="term" value="P:dendrite development"/>
    <property type="evidence" value="ECO:0007669"/>
    <property type="project" value="UniProtKB-ARBA"/>
</dbReference>
<evidence type="ECO:0000256" key="13">
    <source>
        <dbReference type="PROSITE-ProRule" id="PRU00043"/>
    </source>
</evidence>
<dbReference type="SMART" id="SM00112">
    <property type="entry name" value="CA"/>
    <property type="match status" value="28"/>
</dbReference>
<evidence type="ECO:0000259" key="19">
    <source>
        <dbReference type="PROSITE" id="PS50268"/>
    </source>
</evidence>
<evidence type="ECO:0000256" key="15">
    <source>
        <dbReference type="SAM" id="MobiDB-lite"/>
    </source>
</evidence>
<keyword evidence="5" id="KW-0732">Signal</keyword>
<keyword evidence="4 16" id="KW-0812">Transmembrane</keyword>
<feature type="domain" description="Cadherin" evidence="19">
    <location>
        <begin position="1605"/>
        <end position="1705"/>
    </location>
</feature>
<feature type="domain" description="EGF-like" evidence="18">
    <location>
        <begin position="3535"/>
        <end position="3571"/>
    </location>
</feature>
<dbReference type="GO" id="GO:0009887">
    <property type="term" value="P:animal organ morphogenesis"/>
    <property type="evidence" value="ECO:0007669"/>
    <property type="project" value="UniProtKB-ARBA"/>
</dbReference>
<accession>A0AAN8DBT8</accession>
<keyword evidence="21" id="KW-1185">Reference proteome</keyword>
<feature type="domain" description="Cadherin" evidence="19">
    <location>
        <begin position="2233"/>
        <end position="2356"/>
    </location>
</feature>
<feature type="domain" description="Cadherin" evidence="19">
    <location>
        <begin position="640"/>
        <end position="744"/>
    </location>
</feature>
<dbReference type="CDD" id="cd11304">
    <property type="entry name" value="Cadherin_repeat"/>
    <property type="match status" value="25"/>
</dbReference>
<evidence type="ECO:0000259" key="18">
    <source>
        <dbReference type="PROSITE" id="PS50026"/>
    </source>
</evidence>
<dbReference type="Pfam" id="PF02210">
    <property type="entry name" value="Laminin_G_2"/>
    <property type="match status" value="1"/>
</dbReference>
<dbReference type="GO" id="GO:0048646">
    <property type="term" value="P:anatomical structure formation involved in morphogenesis"/>
    <property type="evidence" value="ECO:0007669"/>
    <property type="project" value="UniProtKB-ARBA"/>
</dbReference>
<dbReference type="FunFam" id="2.60.40.60:FF:000061">
    <property type="entry name" value="FAT atypical cadherin 3"/>
    <property type="match status" value="2"/>
</dbReference>
<dbReference type="FunFam" id="2.60.40.60:FF:000021">
    <property type="entry name" value="FAT atypical cadherin 1"/>
    <property type="match status" value="2"/>
</dbReference>
<dbReference type="InterPro" id="IPR049883">
    <property type="entry name" value="NOTCH1_EGF-like"/>
</dbReference>
<feature type="domain" description="Cadherin" evidence="19">
    <location>
        <begin position="2670"/>
        <end position="2774"/>
    </location>
</feature>
<evidence type="ECO:0000256" key="1">
    <source>
        <dbReference type="ARBA" id="ARBA00004479"/>
    </source>
</evidence>
<keyword evidence="12" id="KW-0325">Glycoprotein</keyword>
<feature type="domain" description="Cadherin" evidence="19">
    <location>
        <begin position="428"/>
        <end position="537"/>
    </location>
</feature>
<dbReference type="Pfam" id="PF07645">
    <property type="entry name" value="EGF_CA"/>
    <property type="match status" value="1"/>
</dbReference>
<dbReference type="GO" id="GO:0048667">
    <property type="term" value="P:cell morphogenesis involved in neuron differentiation"/>
    <property type="evidence" value="ECO:0007669"/>
    <property type="project" value="UniProtKB-ARBA"/>
</dbReference>
<dbReference type="PROSITE" id="PS50026">
    <property type="entry name" value="EGF_3"/>
    <property type="match status" value="3"/>
</dbReference>
<feature type="domain" description="Cadherin" evidence="19">
    <location>
        <begin position="2775"/>
        <end position="2879"/>
    </location>
</feature>
<keyword evidence="8" id="KW-0130">Cell adhesion</keyword>
<feature type="domain" description="Cadherin" evidence="19">
    <location>
        <begin position="748"/>
        <end position="868"/>
    </location>
</feature>
<sequence length="4110" mass="450374">MKPNRSGQGLLLFTKPAYNASIFENSATRTYTRSEAKMGIILAPPRSLDIKYSITSGDSEGIFQAEEFVMGDFCFLRVRTDGGSGGTLNREVQDNYTLTVKASAHGGLESLATVYIKVLDTNDLRPLFSPTSYSFVVSESAPLGASIGRVTATDADVGSNGEFYYFFKNRIELFAVHPTSGIITLTGRPRLDRRERFNLEVQVVDRGMKLYGSNGISSTARLVLTVERVNNFPPVLNVIAVVPEWADKDPVYAILTVEDKDEGVSGDIEWVSIIAGDHLEQFVIDRSPVSNEYRVKTSELFDWDTFPYGCKLTFQAKDRAFIPSSYNARVLEDLPPGAVITWVEAQDPDMGPGGHVRYSLINDFNGTFEIDVGSGALRIRKELDFEKQHFFNLTVQAEDRGIPSLISQTFVEVEVVDVNENLYAPYFSDFAVRGSVKENSRAGISVLTVSAKDDDKGRDGVLRYSVRGGSGLGTFTIDEDTGVIYTAGILDCETKDSYWLSVFATDRAVTPQSSSIEVFIQVEDVNDNAPLTSDPIFHPVVMENSPKDVSIIRIQAQDPDLTAVPSRLSYRITAGNPQNFFSINPRTGLIKTTARKLDREQQAEHFLEVTVIDGPVTTRQSTVWVIVHVEDENDNPPTFPEITYRISLTERDRNKRGEQVYRVFAYDRDLGANGNITYSIVDGNEEDKFSIDPRSAMVSSKKMVTAGSYDILTIKAEDSGDPPLWSTVKLHVEWIRKPVPSPVTLLFTQRSYNFSILETAVVAQPVGVVAVSQSSTPVWFNIIGGRLARETFYIPQNACGRNCSLETGSFDMQYDLQVGVGTLVVAKPLDAEVQSVYNMTIQVTDGTNFATAQVFIRILDSNDNPPVFSQPAYDVSVSEDAPVDMELLRVRASDMDERARLSFSIYGSADPVSMRLFRVNPGTGVVYTADRLDYEARTQHILTIMVKDQEFPFNRDLARILVAVEDSNDNIPYFTSTVYDAVAYESSPIGTPVLQVIALDKDNGINGKLSYTFEAGNTAGVFGIDNATGVIFIARDLGLSSVGFYTLTVRVTDSGFPPLMATASARISLILSDLSQPKFSLNEYQAEIMENSSIGTHVITVNAFSRSAVIYEISRGNDENCFFINHHTGVITTRRPLDFEQTTSYFLVVHALSMAGVEASTTVIVQVGDANDNPPVFREIRYVGVISEAALVNTVVLGEDGNPLVIHATDRDRNHNALLVFQIIDDTARMFFSVDSGTGSIRTISSLDYENFSEFVFRVHVRDSGLPPLSAESPAEVIIKVININDSPPKLSQDTYEAVLLLPTYIGVEVLRVEALDPDMTSDPTLSPDKSITPQLVYSLVDSNAEFFSVERYTGVVTVFNQDLSKDRYRFNVKVWDGRLSSMASVTVLVREAMDSGLLFTFPVYSASIPENIPDVTVVTVVNTVGHRLNEPLKYTLLNPSGRFIIRPTCGVVLTTGVPFDREEKDSYELVVEVRREDEIVKVARVTVQVQVEDVNDNAPEFVNLPYYAAVQVKAEPGSAIFRVSATDSDYGVNGEVTYSLKKQHRNFQVNPLTGELTLKRAFEADLSNAEYKLVLVASDGGFPPLSSKVELPVTIVNKAMPVFDKPFYGLTVREDVAVSTSVLCINATSPEGQSIIFTITDGDPSLQFDIGFDTGIIIVIYLLDYESTQYYRLTVKATDTLTGAKSEVDVDIVVLDVNDNPPLFQNTSYSSVIAENSMIGTAVLQVFAQDQDSEKNAVVIYQILSDIYNSTDYFHIDSNSGLVFTARLLDYELVQRYNFIVRATDSGDPALSSDVSVTVTITDTNDNPPNFSQALYEAFVSELAPREHFVTCVQASDADICDAQRLRYTILSGNDKMIFTMEPDTGVLSLSNKRRQGMKLSYQLNVSVSDGVFTNTAQVIVRVLGANLYSPVFSQRFYLAEVQENLPPGSKVIQVRATDEDSGLFGQISYSFINDLGKTQFTIDADGFISTAQKLDRENPLNKDMVLTIMALDGGGRASFCTVRVVLADENDNAPRFRAVEYRMSIKANVAKGSLVTQIQATDTDAGSNGRVTYSLYSEARLSLVDVLEVEADSGWMMTKSTVDHLQGTVLSFFVKATDCGSPAKHSLVSAFIHVVPSDAFVPSFSQPQYSFTIPEDTAAGTALGSVYMVPGQTGSFSAVGGETLDSNQGGTFLVERDTGLIRLIKPLDYELISIFRFKVAATTRKDLIESVSTVDVEVKILDVNDNMPMFETNAYVATVMEGMPVGTRLIQVRALDPDWGSNGQVTYSLGPLINYNLDLTKDARTVSSPITMSSVFAIDSKTGWITTLSQMDHEACSSYSFEVVASDLGESQSLSSTTVVTITVSDVNDNPPQFERELYRGAVTENDPLGEVVALLKTKDQDGTDQNRLVNFYITGGNPRGVFGLALVQGEWKVYVSGLLDREQQDWYLLNITASDGLYVARTAVEVTVMDANDNSPICNQAVYSASFPENIPINKGIVSVGATDADSGSSAEIQYSLFGIGVEDFYMDANTGELRTATVMDREMTTTYKLIAQATDGGGLFCRSDISLKVLDVNDNAPSFSSPHYLASVYENAAPKALLTRLQASDPDEGFNRTVVYSLVDSVNGLFSIEPVSGMVILEKILDRESQDSYRVRVQATDQDGQQGALSSQVDLTILVLDVNDNAPVFQRRDYAVTVPEDVAVGTEVLRVMATSVDIGPNADIAYTIRSGNELRKFSIDRNQGSISVADDLDFEVCKDYYLTVEAWDSGNPPLSTATMVTIELMDVNDNAPTFSQDIYNVLVSEDASVGQTITRVSAEDLDSQVNGRITYSILKGDRTNHFWIDPVTGLLKVNKRLDRELVSQYSLSVQAFDSGSPAMSSTVTLNIDISDVNDNPPVFTPPNSTAVIQLNQAAGTTLLKLSMSDKDCPRNGPPFEFRLVSGNEGHFFSFDQTGTLRAKRVFGPEAPREFTLEIQATDSGKPSLTSSSWIFMRVIGNSQYKPAVSPIEIFIVMVTDTFQGGPIGQIYATDRDPNDVLSFTQKLQPKSMFTINRKDGRIVALPGLEPGRYHMNATVSDGRFAVIADVSVQVEQVTDVLLRSALTLRFSSLSPEDLLGRYLNQIKLTLRGLAGWKWSPGQQDPLHILGVQPVMGTTKVDLLLAVEMPETSAGGRMSGIYSQQEFSAKLEEAAVRGQIRGILSGAEVVSSACSGELECGERLCEQTLVMDGESTVTYSTERVSLVSPRFSRKETCTCPGGTCSSPVELCEGQSCPADMQCVRSGPTAPSVCQCQPERLDECAGQTSLSFSGNSYIKYRVTESGQSEEMRLGLRIRTLQRRGVIMFTRVNPCTMLKIEEGRLWFQLDCDNTLGIMGISGRPINDGLWHAVALELTRNYTLLSLDDSYVERRRAARAPVRLWPLAPDSSFFFGAQAQPRAQDGFQGCLGSLRLNGNELPLQNKRSRYAEIAGLSEVKLGCVLYPDPCVSQPCLNGAMCSSLPSGGVVCTCSGGFTGGRCEVELTSCMPNPCQNGGECKPVGGAFLCGCPAGLGGIICDQDVDECEQDSCGDEADCVNTFGSFYCNCSEGYEGQLCDDQSPDDEGDDTQAEPLSYVGPGEIVGIGVLIFVIIFLLILFIAFRKKIRFRKESDPGPGTQAVIGVSAISTETRYMLHKTGMGAEGIEFKAVRVSGSPATTSTYGEVGGGTGAPPQVMVHPTNHSPLPGAFSSQGMRGGDGERTTSSEGSQLSSFLSDMSNVRGLANRRGIAVCSVAPNLPSALACCSDHSPAHKVSWEGEEMRGEGMERVRVEEWGQRAFELERTQRDNSPQEVSGLVEEVTRLSDSTSEDHSSYTSESFDDNASIVTVIRLVNDAVDNIESEVSSMEKEQQRNSPAYRWEPCSQTTTWLSPSRLRLPELGSNLNLSDSEQNIRRGGSTRSLQLDYKVISCSGDRGGEQEVESERGAFHWERNQAGEWVRKRLLKKEEKRRLDGEGKEKGEGSRDRGASEDQQPDSGEENSSPVYEEYRERDPEHGEDGLYDTLPPTRRAYEGYPSSPSAVNLHPAQLLPPLRAWDLQTGEWRGSQEGRRGLGSGSLSGSGDELERLLNLVSLRARRATRTNRASTQSDPSTDWDALK</sequence>
<feature type="domain" description="Cadherin" evidence="19">
    <location>
        <begin position="1080"/>
        <end position="1177"/>
    </location>
</feature>
<feature type="compositionally biased region" description="Basic and acidic residues" evidence="15">
    <location>
        <begin position="3962"/>
        <end position="3981"/>
    </location>
</feature>
<dbReference type="GO" id="GO:0005509">
    <property type="term" value="F:calcium ion binding"/>
    <property type="evidence" value="ECO:0007669"/>
    <property type="project" value="UniProtKB-UniRule"/>
</dbReference>
<feature type="domain" description="Cadherin" evidence="19">
    <location>
        <begin position="129"/>
        <end position="236"/>
    </location>
</feature>
<feature type="region of interest" description="Disordered" evidence="15">
    <location>
        <begin position="3962"/>
        <end position="4037"/>
    </location>
</feature>
<evidence type="ECO:0000256" key="9">
    <source>
        <dbReference type="ARBA" id="ARBA00022989"/>
    </source>
</evidence>
<evidence type="ECO:0000313" key="20">
    <source>
        <dbReference type="EMBL" id="KAK5917913.1"/>
    </source>
</evidence>
<keyword evidence="3 14" id="KW-0245">EGF-like domain</keyword>
<organism evidence="20 21">
    <name type="scientific">Champsocephalus gunnari</name>
    <name type="common">Mackerel icefish</name>
    <dbReference type="NCBI Taxonomy" id="52237"/>
    <lineage>
        <taxon>Eukaryota</taxon>
        <taxon>Metazoa</taxon>
        <taxon>Chordata</taxon>
        <taxon>Craniata</taxon>
        <taxon>Vertebrata</taxon>
        <taxon>Euteleostomi</taxon>
        <taxon>Actinopterygii</taxon>
        <taxon>Neopterygii</taxon>
        <taxon>Teleostei</taxon>
        <taxon>Neoteleostei</taxon>
        <taxon>Acanthomorphata</taxon>
        <taxon>Eupercaria</taxon>
        <taxon>Perciformes</taxon>
        <taxon>Notothenioidei</taxon>
        <taxon>Channichthyidae</taxon>
        <taxon>Champsocephalus</taxon>
    </lineage>
</organism>
<feature type="disulfide bond" evidence="14">
    <location>
        <begin position="3523"/>
        <end position="3532"/>
    </location>
</feature>
<dbReference type="CDD" id="cd00110">
    <property type="entry name" value="LamG"/>
    <property type="match status" value="1"/>
</dbReference>
<evidence type="ECO:0000259" key="17">
    <source>
        <dbReference type="PROSITE" id="PS50025"/>
    </source>
</evidence>
<evidence type="ECO:0000256" key="8">
    <source>
        <dbReference type="ARBA" id="ARBA00022889"/>
    </source>
</evidence>
<reference evidence="20 21" key="1">
    <citation type="journal article" date="2023" name="Mol. Biol. Evol.">
        <title>Genomics of Secondarily Temperate Adaptation in the Only Non-Antarctic Icefish.</title>
        <authorList>
            <person name="Rivera-Colon A.G."/>
            <person name="Rayamajhi N."/>
            <person name="Minhas B.F."/>
            <person name="Madrigal G."/>
            <person name="Bilyk K.T."/>
            <person name="Yoon V."/>
            <person name="Hune M."/>
            <person name="Gregory S."/>
            <person name="Cheng C.H.C."/>
            <person name="Catchen J.M."/>
        </authorList>
    </citation>
    <scope>NUCLEOTIDE SEQUENCE [LARGE SCALE GENOMIC DNA]</scope>
    <source>
        <tissue evidence="20">White muscle</tissue>
    </source>
</reference>
<dbReference type="Gene3D" id="2.60.40.60">
    <property type="entry name" value="Cadherins"/>
    <property type="match status" value="27"/>
</dbReference>